<gene>
    <name evidence="1" type="ORF">VSR83_24265</name>
</gene>
<reference evidence="1" key="1">
    <citation type="submission" date="2024-01" db="EMBL/GenBank/DDBJ databases">
        <title>The diversity of rhizobia nodulating Mimosa spp. in eleven states of Brazil covering several biomes is determined by host plant, location, and edaphic factors.</title>
        <authorList>
            <person name="Rouws L."/>
            <person name="Barauna A."/>
            <person name="Beukes C."/>
            <person name="De Faria S.M."/>
            <person name="Gross E."/>
            <person name="Dos Reis Junior F.B."/>
            <person name="Simon M."/>
            <person name="Maluk M."/>
            <person name="Odee D.W."/>
            <person name="Kenicer G."/>
            <person name="Young J.P.W."/>
            <person name="Reis V.M."/>
            <person name="Zilli J."/>
            <person name="James E.K."/>
        </authorList>
    </citation>
    <scope>NUCLEOTIDE SEQUENCE</scope>
    <source>
        <strain evidence="1">JPY452</strain>
    </source>
</reference>
<name>A0ACC6RNQ9_9BURK</name>
<comment type="caution">
    <text evidence="1">The sequence shown here is derived from an EMBL/GenBank/DDBJ whole genome shotgun (WGS) entry which is preliminary data.</text>
</comment>
<evidence type="ECO:0000313" key="2">
    <source>
        <dbReference type="Proteomes" id="UP001392318"/>
    </source>
</evidence>
<sequence>MSNLLAGDLGHALARVAPDVRLEMASIAPAGFATGFAAALGVAGCLALAVAALIWLLAGRNRASTRSDAVRL</sequence>
<dbReference type="EMBL" id="JAYMRU010000018">
    <property type="protein sequence ID" value="MEM5403153.1"/>
    <property type="molecule type" value="Genomic_DNA"/>
</dbReference>
<proteinExistence type="predicted"/>
<dbReference type="Proteomes" id="UP001392318">
    <property type="component" value="Unassembled WGS sequence"/>
</dbReference>
<accession>A0ACC6RNQ9</accession>
<evidence type="ECO:0000313" key="1">
    <source>
        <dbReference type="EMBL" id="MEM5403153.1"/>
    </source>
</evidence>
<keyword evidence="2" id="KW-1185">Reference proteome</keyword>
<organism evidence="1 2">
    <name type="scientific">Paraburkholderia unamae</name>
    <dbReference type="NCBI Taxonomy" id="219649"/>
    <lineage>
        <taxon>Bacteria</taxon>
        <taxon>Pseudomonadati</taxon>
        <taxon>Pseudomonadota</taxon>
        <taxon>Betaproteobacteria</taxon>
        <taxon>Burkholderiales</taxon>
        <taxon>Burkholderiaceae</taxon>
        <taxon>Paraburkholderia</taxon>
    </lineage>
</organism>
<protein>
    <submittedName>
        <fullName evidence="1">Uncharacterized protein</fullName>
    </submittedName>
</protein>